<dbReference type="RefSeq" id="WP_123920626.1">
    <property type="nucleotide sequence ID" value="NZ_RKRA01000001.1"/>
</dbReference>
<reference evidence="1 2" key="1">
    <citation type="submission" date="2018-11" db="EMBL/GenBank/DDBJ databases">
        <title>Sequencing the genomes of 1000 actinobacteria strains.</title>
        <authorList>
            <person name="Klenk H.-P."/>
        </authorList>
    </citation>
    <scope>NUCLEOTIDE SEQUENCE [LARGE SCALE GENOMIC DNA]</scope>
    <source>
        <strain evidence="1 2">DSM 14418</strain>
    </source>
</reference>
<organism evidence="1 2">
    <name type="scientific">Georgenia muralis</name>
    <dbReference type="NCBI Taxonomy" id="154117"/>
    <lineage>
        <taxon>Bacteria</taxon>
        <taxon>Bacillati</taxon>
        <taxon>Actinomycetota</taxon>
        <taxon>Actinomycetes</taxon>
        <taxon>Micrococcales</taxon>
        <taxon>Bogoriellaceae</taxon>
        <taxon>Georgenia</taxon>
    </lineage>
</organism>
<gene>
    <name evidence="1" type="ORF">EDD32_3286</name>
</gene>
<name>A0A3N4Z9D0_9MICO</name>
<evidence type="ECO:0000313" key="1">
    <source>
        <dbReference type="EMBL" id="RPF28743.1"/>
    </source>
</evidence>
<dbReference type="Proteomes" id="UP000280726">
    <property type="component" value="Unassembled WGS sequence"/>
</dbReference>
<dbReference type="EMBL" id="RKRA01000001">
    <property type="protein sequence ID" value="RPF28743.1"/>
    <property type="molecule type" value="Genomic_DNA"/>
</dbReference>
<dbReference type="AlphaFoldDB" id="A0A3N4Z9D0"/>
<evidence type="ECO:0000313" key="2">
    <source>
        <dbReference type="Proteomes" id="UP000280726"/>
    </source>
</evidence>
<proteinExistence type="predicted"/>
<dbReference type="OrthoDB" id="1118320at2"/>
<sequence length="256" mass="28574">MQTYLYFSLVPEALIASQLPPEKFGQYYATGYGYKSKGQALFFDVDPVRLGDFFDLEAAFERCVAHPDGRPKSSVYVSTYRVLEHVPVDALGSLHLTTAYGATLELGRSADLPPAGDGLHLYKELAPVTSLVVSDQDPRTFYEGITVQPSKFVRFPGLAFVELELGELASDPARGHVADLPYPNLHHLREALLEVSQPDKSTKMVERVPSGEFTYRTVKDGSGFYFGNGTDLAFYPMPSHHDLRQDHPLWWRSANQ</sequence>
<keyword evidence="2" id="KW-1185">Reference proteome</keyword>
<accession>A0A3N4Z9D0</accession>
<protein>
    <submittedName>
        <fullName evidence="1">Uncharacterized protein</fullName>
    </submittedName>
</protein>
<comment type="caution">
    <text evidence="1">The sequence shown here is derived from an EMBL/GenBank/DDBJ whole genome shotgun (WGS) entry which is preliminary data.</text>
</comment>